<name>A0A8K0JXI6_LADFU</name>
<proteinExistence type="predicted"/>
<sequence>MKVVLNTASNTTTWLDLLKSFANRKDSGLNMDFKEVAYKIRNSKKKKEEELGAPNYSSMVVERAISQTLCNINIPSR</sequence>
<organism evidence="1 2">
    <name type="scientific">Ladona fulva</name>
    <name type="common">Scarce chaser dragonfly</name>
    <name type="synonym">Libellula fulva</name>
    <dbReference type="NCBI Taxonomy" id="123851"/>
    <lineage>
        <taxon>Eukaryota</taxon>
        <taxon>Metazoa</taxon>
        <taxon>Ecdysozoa</taxon>
        <taxon>Arthropoda</taxon>
        <taxon>Hexapoda</taxon>
        <taxon>Insecta</taxon>
        <taxon>Pterygota</taxon>
        <taxon>Palaeoptera</taxon>
        <taxon>Odonata</taxon>
        <taxon>Epiprocta</taxon>
        <taxon>Anisoptera</taxon>
        <taxon>Libelluloidea</taxon>
        <taxon>Libellulidae</taxon>
        <taxon>Ladona</taxon>
    </lineage>
</organism>
<accession>A0A8K0JXI6</accession>
<protein>
    <submittedName>
        <fullName evidence="1">Uncharacterized protein</fullName>
    </submittedName>
</protein>
<dbReference type="EMBL" id="KZ308185">
    <property type="protein sequence ID" value="KAG8224141.1"/>
    <property type="molecule type" value="Genomic_DNA"/>
</dbReference>
<evidence type="ECO:0000313" key="1">
    <source>
        <dbReference type="EMBL" id="KAG8224141.1"/>
    </source>
</evidence>
<keyword evidence="2" id="KW-1185">Reference proteome</keyword>
<evidence type="ECO:0000313" key="2">
    <source>
        <dbReference type="Proteomes" id="UP000792457"/>
    </source>
</evidence>
<dbReference type="AlphaFoldDB" id="A0A8K0JXI6"/>
<gene>
    <name evidence="1" type="ORF">J437_LFUL005475</name>
</gene>
<comment type="caution">
    <text evidence="1">The sequence shown here is derived from an EMBL/GenBank/DDBJ whole genome shotgun (WGS) entry which is preliminary data.</text>
</comment>
<reference evidence="1" key="1">
    <citation type="submission" date="2013-04" db="EMBL/GenBank/DDBJ databases">
        <authorList>
            <person name="Qu J."/>
            <person name="Murali S.C."/>
            <person name="Bandaranaike D."/>
            <person name="Bellair M."/>
            <person name="Blankenburg K."/>
            <person name="Chao H."/>
            <person name="Dinh H."/>
            <person name="Doddapaneni H."/>
            <person name="Downs B."/>
            <person name="Dugan-Rocha S."/>
            <person name="Elkadiri S."/>
            <person name="Gnanaolivu R.D."/>
            <person name="Hernandez B."/>
            <person name="Javaid M."/>
            <person name="Jayaseelan J.C."/>
            <person name="Lee S."/>
            <person name="Li M."/>
            <person name="Ming W."/>
            <person name="Munidasa M."/>
            <person name="Muniz J."/>
            <person name="Nguyen L."/>
            <person name="Ongeri F."/>
            <person name="Osuji N."/>
            <person name="Pu L.-L."/>
            <person name="Puazo M."/>
            <person name="Qu C."/>
            <person name="Quiroz J."/>
            <person name="Raj R."/>
            <person name="Weissenberger G."/>
            <person name="Xin Y."/>
            <person name="Zou X."/>
            <person name="Han Y."/>
            <person name="Richards S."/>
            <person name="Worley K."/>
            <person name="Muzny D."/>
            <person name="Gibbs R."/>
        </authorList>
    </citation>
    <scope>NUCLEOTIDE SEQUENCE</scope>
    <source>
        <strain evidence="1">Sampled in the wild</strain>
    </source>
</reference>
<reference evidence="1" key="2">
    <citation type="submission" date="2017-10" db="EMBL/GenBank/DDBJ databases">
        <title>Ladona fulva Genome sequencing and assembly.</title>
        <authorList>
            <person name="Murali S."/>
            <person name="Richards S."/>
            <person name="Bandaranaike D."/>
            <person name="Bellair M."/>
            <person name="Blankenburg K."/>
            <person name="Chao H."/>
            <person name="Dinh H."/>
            <person name="Doddapaneni H."/>
            <person name="Dugan-Rocha S."/>
            <person name="Elkadiri S."/>
            <person name="Gnanaolivu R."/>
            <person name="Hernandez B."/>
            <person name="Skinner E."/>
            <person name="Javaid M."/>
            <person name="Lee S."/>
            <person name="Li M."/>
            <person name="Ming W."/>
            <person name="Munidasa M."/>
            <person name="Muniz J."/>
            <person name="Nguyen L."/>
            <person name="Hughes D."/>
            <person name="Osuji N."/>
            <person name="Pu L.-L."/>
            <person name="Puazo M."/>
            <person name="Qu C."/>
            <person name="Quiroz J."/>
            <person name="Raj R."/>
            <person name="Weissenberger G."/>
            <person name="Xin Y."/>
            <person name="Zou X."/>
            <person name="Han Y."/>
            <person name="Worley K."/>
            <person name="Muzny D."/>
            <person name="Gibbs R."/>
        </authorList>
    </citation>
    <scope>NUCLEOTIDE SEQUENCE</scope>
    <source>
        <strain evidence="1">Sampled in the wild</strain>
    </source>
</reference>
<dbReference type="Proteomes" id="UP000792457">
    <property type="component" value="Unassembled WGS sequence"/>
</dbReference>